<comment type="caution">
    <text evidence="2">The sequence shown here is derived from an EMBL/GenBank/DDBJ whole genome shotgun (WGS) entry which is preliminary data.</text>
</comment>
<dbReference type="AlphaFoldDB" id="A0A9N7TRC0"/>
<organism evidence="2 3">
    <name type="scientific">Pleuronectes platessa</name>
    <name type="common">European plaice</name>
    <dbReference type="NCBI Taxonomy" id="8262"/>
    <lineage>
        <taxon>Eukaryota</taxon>
        <taxon>Metazoa</taxon>
        <taxon>Chordata</taxon>
        <taxon>Craniata</taxon>
        <taxon>Vertebrata</taxon>
        <taxon>Euteleostomi</taxon>
        <taxon>Actinopterygii</taxon>
        <taxon>Neopterygii</taxon>
        <taxon>Teleostei</taxon>
        <taxon>Neoteleostei</taxon>
        <taxon>Acanthomorphata</taxon>
        <taxon>Carangaria</taxon>
        <taxon>Pleuronectiformes</taxon>
        <taxon>Pleuronectoidei</taxon>
        <taxon>Pleuronectidae</taxon>
        <taxon>Pleuronectes</taxon>
    </lineage>
</organism>
<reference evidence="2" key="1">
    <citation type="submission" date="2020-03" db="EMBL/GenBank/DDBJ databases">
        <authorList>
            <person name="Weist P."/>
        </authorList>
    </citation>
    <scope>NUCLEOTIDE SEQUENCE</scope>
</reference>
<dbReference type="EMBL" id="CADEAL010000280">
    <property type="protein sequence ID" value="CAB1417725.1"/>
    <property type="molecule type" value="Genomic_DNA"/>
</dbReference>
<sequence>MSRLHNPSLCARGPASHDITRLPPSLTEGHCAPHMTPTNTLHTSSSAHISSHSTTSSIRCILTTKRLKTMSPVSRPTVSCPRMTGRRDALLLPVNASFDGEQGPTSSSAS</sequence>
<protein>
    <submittedName>
        <fullName evidence="2">Uncharacterized protein</fullName>
    </submittedName>
</protein>
<evidence type="ECO:0000256" key="1">
    <source>
        <dbReference type="SAM" id="MobiDB-lite"/>
    </source>
</evidence>
<accession>A0A9N7TRC0</accession>
<gene>
    <name evidence="2" type="ORF">PLEPLA_LOCUS5544</name>
</gene>
<evidence type="ECO:0000313" key="2">
    <source>
        <dbReference type="EMBL" id="CAB1417725.1"/>
    </source>
</evidence>
<name>A0A9N7TRC0_PLEPL</name>
<dbReference type="Proteomes" id="UP001153269">
    <property type="component" value="Unassembled WGS sequence"/>
</dbReference>
<proteinExistence type="predicted"/>
<feature type="compositionally biased region" description="Low complexity" evidence="1">
    <location>
        <begin position="42"/>
        <end position="54"/>
    </location>
</feature>
<feature type="region of interest" description="Disordered" evidence="1">
    <location>
        <begin position="1"/>
        <end position="54"/>
    </location>
</feature>
<evidence type="ECO:0000313" key="3">
    <source>
        <dbReference type="Proteomes" id="UP001153269"/>
    </source>
</evidence>
<keyword evidence="3" id="KW-1185">Reference proteome</keyword>